<gene>
    <name evidence="1" type="ORF">ACFVKH_13660</name>
</gene>
<organism evidence="1 2">
    <name type="scientific">Almyronema epifaneia S1</name>
    <dbReference type="NCBI Taxonomy" id="2991925"/>
    <lineage>
        <taxon>Bacteria</taxon>
        <taxon>Bacillati</taxon>
        <taxon>Cyanobacteriota</taxon>
        <taxon>Cyanophyceae</taxon>
        <taxon>Nodosilineales</taxon>
        <taxon>Nodosilineaceae</taxon>
        <taxon>Almyronema</taxon>
        <taxon>Almyronema epifaneia</taxon>
    </lineage>
</organism>
<protein>
    <submittedName>
        <fullName evidence="1">Uncharacterized protein</fullName>
    </submittedName>
</protein>
<evidence type="ECO:0000313" key="2">
    <source>
        <dbReference type="Proteomes" id="UP001600165"/>
    </source>
</evidence>
<name>A0ABW6IIC2_9CYAN</name>
<dbReference type="EMBL" id="JBHZOL010000085">
    <property type="protein sequence ID" value="MFE4107335.1"/>
    <property type="molecule type" value="Genomic_DNA"/>
</dbReference>
<reference evidence="1 2" key="1">
    <citation type="submission" date="2024-10" db="EMBL/GenBank/DDBJ databases">
        <authorList>
            <person name="Ratan Roy A."/>
            <person name="Morales Sandoval P.H."/>
            <person name="De Los Santos Villalobos S."/>
            <person name="Chakraborty S."/>
            <person name="Mukherjee J."/>
        </authorList>
    </citation>
    <scope>NUCLEOTIDE SEQUENCE [LARGE SCALE GENOMIC DNA]</scope>
    <source>
        <strain evidence="1 2">S1</strain>
    </source>
</reference>
<comment type="caution">
    <text evidence="1">The sequence shown here is derived from an EMBL/GenBank/DDBJ whole genome shotgun (WGS) entry which is preliminary data.</text>
</comment>
<dbReference type="RefSeq" id="WP_377965944.1">
    <property type="nucleotide sequence ID" value="NZ_JBHZOL010000085.1"/>
</dbReference>
<evidence type="ECO:0000313" key="1">
    <source>
        <dbReference type="EMBL" id="MFE4107335.1"/>
    </source>
</evidence>
<keyword evidence="2" id="KW-1185">Reference proteome</keyword>
<sequence length="60" mass="6981">MNIQDFEVRYREEIGEILNQLQTVVLLSSQIEARITRIGESIQQLSQTVESFIGEQNQQE</sequence>
<accession>A0ABW6IIC2</accession>
<dbReference type="Proteomes" id="UP001600165">
    <property type="component" value="Unassembled WGS sequence"/>
</dbReference>
<proteinExistence type="predicted"/>